<feature type="domain" description="RHS protein conserved region" evidence="3">
    <location>
        <begin position="1056"/>
        <end position="1087"/>
    </location>
</feature>
<gene>
    <name evidence="6" type="ORF">ACFFH7_42730</name>
</gene>
<feature type="compositionally biased region" description="Polar residues" evidence="2">
    <location>
        <begin position="1177"/>
        <end position="1189"/>
    </location>
</feature>
<name>A0ABV6N6R0_9PSEU</name>
<dbReference type="NCBIfam" id="TIGR01643">
    <property type="entry name" value="YD_repeat_2x"/>
    <property type="match status" value="11"/>
</dbReference>
<evidence type="ECO:0000259" key="3">
    <source>
        <dbReference type="Pfam" id="PF03527"/>
    </source>
</evidence>
<dbReference type="InterPro" id="IPR050708">
    <property type="entry name" value="T6SS_VgrG/RHS"/>
</dbReference>
<feature type="region of interest" description="Disordered" evidence="2">
    <location>
        <begin position="101"/>
        <end position="158"/>
    </location>
</feature>
<dbReference type="InterPro" id="IPR031325">
    <property type="entry name" value="RHS_repeat"/>
</dbReference>
<organism evidence="6 7">
    <name type="scientific">Kutzneria chonburiensis</name>
    <dbReference type="NCBI Taxonomy" id="1483604"/>
    <lineage>
        <taxon>Bacteria</taxon>
        <taxon>Bacillati</taxon>
        <taxon>Actinomycetota</taxon>
        <taxon>Actinomycetes</taxon>
        <taxon>Pseudonocardiales</taxon>
        <taxon>Pseudonocardiaceae</taxon>
        <taxon>Kutzneria</taxon>
    </lineage>
</organism>
<evidence type="ECO:0000256" key="1">
    <source>
        <dbReference type="ARBA" id="ARBA00022737"/>
    </source>
</evidence>
<dbReference type="RefSeq" id="WP_379794600.1">
    <property type="nucleotide sequence ID" value="NZ_JBHLUD010000015.1"/>
</dbReference>
<proteinExistence type="predicted"/>
<dbReference type="Pfam" id="PF20148">
    <property type="entry name" value="DUF6531"/>
    <property type="match status" value="1"/>
</dbReference>
<reference evidence="6 7" key="1">
    <citation type="submission" date="2024-09" db="EMBL/GenBank/DDBJ databases">
        <authorList>
            <person name="Sun Q."/>
            <person name="Mori K."/>
        </authorList>
    </citation>
    <scope>NUCLEOTIDE SEQUENCE [LARGE SCALE GENOMIC DNA]</scope>
    <source>
        <strain evidence="6 7">TBRC 1432</strain>
    </source>
</reference>
<feature type="region of interest" description="Disordered" evidence="2">
    <location>
        <begin position="1162"/>
        <end position="1203"/>
    </location>
</feature>
<evidence type="ECO:0000259" key="5">
    <source>
        <dbReference type="Pfam" id="PF25023"/>
    </source>
</evidence>
<dbReference type="InterPro" id="IPR001826">
    <property type="entry name" value="RHS"/>
</dbReference>
<evidence type="ECO:0000313" key="6">
    <source>
        <dbReference type="EMBL" id="MFC0548286.1"/>
    </source>
</evidence>
<dbReference type="PANTHER" id="PTHR32305:SF15">
    <property type="entry name" value="PROTEIN RHSA-RELATED"/>
    <property type="match status" value="1"/>
</dbReference>
<dbReference type="Proteomes" id="UP001589810">
    <property type="component" value="Unassembled WGS sequence"/>
</dbReference>
<evidence type="ECO:0000313" key="7">
    <source>
        <dbReference type="Proteomes" id="UP001589810"/>
    </source>
</evidence>
<sequence length="1275" mass="138908">MSKINIHPDHLRSSGGKLSAFGGKLAEGGQKLESAGQSLVSHAGGDRSGIGAVVAKAFGKGVQITGKVFSEGGRVVEGAGKRLHTTANLHEDADNHAAGLLKRHHSGGKGDIDPKGGGRRSATRVGSGGSGKPSRARRLLGGNARRSAVPNGKKCTGGDPIDMATGDVLLTHIDVELPGTLPLVLARTHLSSYRAGRRFGPSWASTVDQRLEIDADGVVFVTDDGMLLSYPTPSADGDAVLPVEGPRWPLSRVEDGYRVRIPETGLTLDFAGDDELAPLTSISNRAADRIDIEHGPGGIPVAVRHTGGYHVVVGTSGELITGLAVRTEDGDVTVRRFGYDDQDRLTEVFNAADQPLRLAYDAEGRLTEWIDRNGMSYRYGYDAVGRCVRGEGDGGHLDYTFDYDTVGLVTTATNSLGHSTRYHLNEALQVVRIVDPVGGEIVSEFDRYDRVSARTDPLGRTTRFERTDDGDVLRVTRPDGSQTLAEYNDFRLPITLVDPDGAVSRWEYDAVGSVVAETDPLGATTRFGYDESNHLASVTDALGAVTRIVCDRAGLPVAVTDPLGANTSYVRDAFGRVTAVVDPLGGTTELGWTADGKPAWRREPDGAVQRWSYDGEGNQVEHVDALGQLERTEYGPFDLPVAHVDRNGERTGFTYNTELGLVAVTNPAGLVWRYDYDPAGDLIGETDFNGRTVRYERDAAGQLAARTNGAGQTVTFSRDALGRVVERRAGDNVTTLAYDAADRIVRATNRDADVVSAYDPLGRLVAQTTNGRTVSNGYDAVGRRVRRITASGAETRWHFDPAGNLTTVDTAARRLEFGYDTAGREVSRRLGALTLDQTWDANHRLRTQALTAPGPAGRRLLQRRAYTYRADDAVTNIVDQLAGVRQFDLDPLGRVTEMQGVERRESYRYDASGNVEQGQVTGTLVRAAGNVRYDHDGQGRVIMRQARTLSGQVRVWRYSWDADDRLASVTTPDGVVWRYGYDAYGRRVHKLRLAADGQIAERTDFTWDGATLAEQAHSGGHITTWTHRPDGVTPLTQADRVRDASQGWIDRQFYAIVTDLVGAPAELVDDRGEVAWRADTTLWGAVLGQPARCPLRFPGQYHDGETGHDYNLYRYYDPAAGGYLSPDPLGLDGGPNPHAYVPNPITWFDPLGLKCQPKRIYDDSSYGKHGRSERQTSRGVSSRRPTNGQAALDRSIDPDPDNPAVFRRYGVDHENGEIVVLDRHHYEEDKDGNITKEYYHGHVPDPDTIPSKIMTMLKRNGMVGKKNRVLPPDSD</sequence>
<dbReference type="InterPro" id="IPR006530">
    <property type="entry name" value="YD"/>
</dbReference>
<feature type="compositionally biased region" description="Basic and acidic residues" evidence="2">
    <location>
        <begin position="1162"/>
        <end position="1176"/>
    </location>
</feature>
<evidence type="ECO:0000259" key="4">
    <source>
        <dbReference type="Pfam" id="PF20148"/>
    </source>
</evidence>
<keyword evidence="1" id="KW-0677">Repeat</keyword>
<dbReference type="InterPro" id="IPR056823">
    <property type="entry name" value="TEN-like_YD-shell"/>
</dbReference>
<dbReference type="NCBIfam" id="TIGR03696">
    <property type="entry name" value="Rhs_assc_core"/>
    <property type="match status" value="1"/>
</dbReference>
<keyword evidence="7" id="KW-1185">Reference proteome</keyword>
<dbReference type="EMBL" id="JBHLUD010000015">
    <property type="protein sequence ID" value="MFC0548286.1"/>
    <property type="molecule type" value="Genomic_DNA"/>
</dbReference>
<protein>
    <submittedName>
        <fullName evidence="6">DUF6531 domain-containing protein</fullName>
    </submittedName>
</protein>
<dbReference type="InterPro" id="IPR022385">
    <property type="entry name" value="Rhs_assc_core"/>
</dbReference>
<dbReference type="Pfam" id="PF05593">
    <property type="entry name" value="RHS_repeat"/>
    <property type="match status" value="5"/>
</dbReference>
<dbReference type="InterPro" id="IPR045351">
    <property type="entry name" value="DUF6531"/>
</dbReference>
<evidence type="ECO:0000256" key="2">
    <source>
        <dbReference type="SAM" id="MobiDB-lite"/>
    </source>
</evidence>
<dbReference type="PANTHER" id="PTHR32305">
    <property type="match status" value="1"/>
</dbReference>
<dbReference type="Pfam" id="PF25023">
    <property type="entry name" value="TEN_YD-shell"/>
    <property type="match status" value="1"/>
</dbReference>
<feature type="domain" description="Teneurin-like YD-shell" evidence="5">
    <location>
        <begin position="707"/>
        <end position="830"/>
    </location>
</feature>
<feature type="domain" description="DUF6531" evidence="4">
    <location>
        <begin position="158"/>
        <end position="230"/>
    </location>
</feature>
<dbReference type="Pfam" id="PF03527">
    <property type="entry name" value="RHS"/>
    <property type="match status" value="1"/>
</dbReference>
<comment type="caution">
    <text evidence="6">The sequence shown here is derived from an EMBL/GenBank/DDBJ whole genome shotgun (WGS) entry which is preliminary data.</text>
</comment>
<accession>A0ABV6N6R0</accession>
<dbReference type="Gene3D" id="2.180.10.10">
    <property type="entry name" value="RHS repeat-associated core"/>
    <property type="match status" value="3"/>
</dbReference>